<gene>
    <name evidence="2" type="ORF">LshimejAT787_0604340</name>
</gene>
<feature type="compositionally biased region" description="Low complexity" evidence="1">
    <location>
        <begin position="154"/>
        <end position="164"/>
    </location>
</feature>
<feature type="compositionally biased region" description="Gly residues" evidence="1">
    <location>
        <begin position="1136"/>
        <end position="1146"/>
    </location>
</feature>
<dbReference type="AlphaFoldDB" id="A0A9P3PPZ9"/>
<feature type="compositionally biased region" description="Pro residues" evidence="1">
    <location>
        <begin position="82"/>
        <end position="95"/>
    </location>
</feature>
<name>A0A9P3PPZ9_LYOSH</name>
<feature type="compositionally biased region" description="Basic and acidic residues" evidence="1">
    <location>
        <begin position="541"/>
        <end position="558"/>
    </location>
</feature>
<evidence type="ECO:0000313" key="2">
    <source>
        <dbReference type="EMBL" id="GLB39272.1"/>
    </source>
</evidence>
<feature type="compositionally biased region" description="Basic and acidic residues" evidence="1">
    <location>
        <begin position="1062"/>
        <end position="1083"/>
    </location>
</feature>
<feature type="compositionally biased region" description="Polar residues" evidence="1">
    <location>
        <begin position="296"/>
        <end position="312"/>
    </location>
</feature>
<feature type="region of interest" description="Disordered" evidence="1">
    <location>
        <begin position="1"/>
        <end position="396"/>
    </location>
</feature>
<feature type="compositionally biased region" description="Acidic residues" evidence="1">
    <location>
        <begin position="428"/>
        <end position="437"/>
    </location>
</feature>
<feature type="compositionally biased region" description="Low complexity" evidence="1">
    <location>
        <begin position="845"/>
        <end position="856"/>
    </location>
</feature>
<proteinExistence type="predicted"/>
<feature type="compositionally biased region" description="Polar residues" evidence="1">
    <location>
        <begin position="1"/>
        <end position="12"/>
    </location>
</feature>
<feature type="region of interest" description="Disordered" evidence="1">
    <location>
        <begin position="802"/>
        <end position="823"/>
    </location>
</feature>
<feature type="compositionally biased region" description="Pro residues" evidence="1">
    <location>
        <begin position="950"/>
        <end position="965"/>
    </location>
</feature>
<reference evidence="2" key="1">
    <citation type="submission" date="2022-07" db="EMBL/GenBank/DDBJ databases">
        <title>The genome of Lyophyllum shimeji provides insight into the initial evolution of ectomycorrhizal fungal genome.</title>
        <authorList>
            <person name="Kobayashi Y."/>
            <person name="Shibata T."/>
            <person name="Hirakawa H."/>
            <person name="Shigenobu S."/>
            <person name="Nishiyama T."/>
            <person name="Yamada A."/>
            <person name="Hasebe M."/>
            <person name="Kawaguchi M."/>
        </authorList>
    </citation>
    <scope>NUCLEOTIDE SEQUENCE</scope>
    <source>
        <strain evidence="2">AT787</strain>
    </source>
</reference>
<evidence type="ECO:0000256" key="1">
    <source>
        <dbReference type="SAM" id="MobiDB-lite"/>
    </source>
</evidence>
<feature type="compositionally biased region" description="Basic and acidic residues" evidence="1">
    <location>
        <begin position="1100"/>
        <end position="1112"/>
    </location>
</feature>
<feature type="region of interest" description="Disordered" evidence="1">
    <location>
        <begin position="983"/>
        <end position="1152"/>
    </location>
</feature>
<protein>
    <submittedName>
        <fullName evidence="2">Uncharacterized protein</fullName>
    </submittedName>
</protein>
<comment type="caution">
    <text evidence="2">The sequence shown here is derived from an EMBL/GenBank/DDBJ whole genome shotgun (WGS) entry which is preliminary data.</text>
</comment>
<feature type="region of interest" description="Disordered" evidence="1">
    <location>
        <begin position="840"/>
        <end position="883"/>
    </location>
</feature>
<feature type="region of interest" description="Disordered" evidence="1">
    <location>
        <begin position="914"/>
        <end position="968"/>
    </location>
</feature>
<keyword evidence="3" id="KW-1185">Reference proteome</keyword>
<dbReference type="OrthoDB" id="3258279at2759"/>
<sequence length="1152" mass="125649">MAENNWPASQPTKIDLAKAARARKGTRTPMSSDRLYNVPSLEDTTGRTQLISPPPEETLHLRRASGTIVASAPKRKRNTPQPAEPPQPPEATPNPKPRKQSKHRPISSDSPTRPSHRSPAPPTTPSKSSRVLLSKSPHADNPHADYIPPVPSSTARRAAARRTTPIPAYEPPSDVFTPPRVVVLTPTISKSSKRKSTTKPKPKRTTEPLNLVIKTEPPQIDLSLPMPPPSPTDDPLLLSGPIEPPTSTPVRPRRQLKEAAVCTTPPPAQEEPLPPSSSPGDEDEDEPGLPRFAWAQHNSTAEPEGFTSTTDFSMDVDDSGVQPVALFDFNLPPADGGWSDSDDDQVGGNNHDLPAGAEDEGVGQGEYTGRFRMLRVRTKQDPPSSATKERMEEWGRPITPFPRKKLQRLDLLKEVEEEVEVENRDVAMNEDEEEEQEVREMSLPLADEEEPSVELEQDPLKGQFEVATPAEDAPQPPEDTSVDDDAPSAAALPPDDHDDQDDISHDLEQSFDHSLEAHNDEDEDEEEREVREMSVLEDDAAFDHPDPTSAREDLQEQHRMEPNLAEEHIEAPAARVADTLDDSDASDSDSDLDHGMVKITSTDPRAAARAAAILKQHDYDCFTKITMKQKQRSRHSLGLGDARGVASGGITKARGKARRRTTLGASVSVIGDRVYIPGSPVVTLPELLREAEAQVVAESSPRMTMRTPVAFETPVRRGSDATTVVLGERAWTKEEWKLLDACFTDERLELGGQGMAPVDLVRPENVVARFVQILGGEDVLETFGDAWNMDNLLQRVRALQNKQRSGNVAPPTTPYTPSPSARNHTFAHSRRMLSMEVPDFTPLGRRTAPPARAQRPVFPPPVVENAPFANIPPQKETARPTKRLPMSLLAPRYSHLLEEAVAVSQLSTAIADSSVASAEDDESNIDTDTPTAGEDGALTQEKDAEDAPAPRAPSPSPPPPAPAPAPATLGRRVKGFLFSYLPTLSKTAPPGRQKSSHALPRRPGLPLPPLDVLEKPRGPIATPVRAPAPKTKHPRELVQLHPAPVPEPKPTMIPRAARKPQRMVELHHVSPPREKETEKEKGKGVVPRPRRSSGGSSVKDLVRGFEELDSSRRGQKGSMELKRVRSVGEWRKTAGLGAGAAGGGAGKPTWRP</sequence>
<feature type="compositionally biased region" description="Basic and acidic residues" evidence="1">
    <location>
        <begin position="1119"/>
        <end position="1132"/>
    </location>
</feature>
<feature type="compositionally biased region" description="Low complexity" evidence="1">
    <location>
        <begin position="1084"/>
        <end position="1098"/>
    </location>
</feature>
<feature type="compositionally biased region" description="Basic residues" evidence="1">
    <location>
        <begin position="96"/>
        <end position="105"/>
    </location>
</feature>
<dbReference type="Proteomes" id="UP001063166">
    <property type="component" value="Unassembled WGS sequence"/>
</dbReference>
<feature type="compositionally biased region" description="Basic and acidic residues" evidence="1">
    <location>
        <begin position="502"/>
        <end position="518"/>
    </location>
</feature>
<feature type="compositionally biased region" description="Polar residues" evidence="1">
    <location>
        <begin position="42"/>
        <end position="51"/>
    </location>
</feature>
<organism evidence="2 3">
    <name type="scientific">Lyophyllum shimeji</name>
    <name type="common">Hon-shimeji</name>
    <name type="synonym">Tricholoma shimeji</name>
    <dbReference type="NCBI Taxonomy" id="47721"/>
    <lineage>
        <taxon>Eukaryota</taxon>
        <taxon>Fungi</taxon>
        <taxon>Dikarya</taxon>
        <taxon>Basidiomycota</taxon>
        <taxon>Agaricomycotina</taxon>
        <taxon>Agaricomycetes</taxon>
        <taxon>Agaricomycetidae</taxon>
        <taxon>Agaricales</taxon>
        <taxon>Tricholomatineae</taxon>
        <taxon>Lyophyllaceae</taxon>
        <taxon>Lyophyllum</taxon>
    </lineage>
</organism>
<accession>A0A9P3PPZ9</accession>
<feature type="compositionally biased region" description="Basic residues" evidence="1">
    <location>
        <begin position="191"/>
        <end position="203"/>
    </location>
</feature>
<dbReference type="EMBL" id="BRPK01000006">
    <property type="protein sequence ID" value="GLB39272.1"/>
    <property type="molecule type" value="Genomic_DNA"/>
</dbReference>
<evidence type="ECO:0000313" key="3">
    <source>
        <dbReference type="Proteomes" id="UP001063166"/>
    </source>
</evidence>
<feature type="compositionally biased region" description="Pro residues" evidence="1">
    <location>
        <begin position="264"/>
        <end position="277"/>
    </location>
</feature>
<feature type="compositionally biased region" description="Acidic residues" evidence="1">
    <location>
        <begin position="446"/>
        <end position="457"/>
    </location>
</feature>
<feature type="region of interest" description="Disordered" evidence="1">
    <location>
        <begin position="416"/>
        <end position="558"/>
    </location>
</feature>